<dbReference type="AlphaFoldDB" id="A0A919IZQ7"/>
<gene>
    <name evidence="2" type="ORF">Afe05nite_21130</name>
</gene>
<name>A0A919IZQ7_9ACTN</name>
<reference evidence="2" key="1">
    <citation type="submission" date="2021-01" db="EMBL/GenBank/DDBJ databases">
        <title>Whole genome shotgun sequence of Actinoplanes ferrugineus NBRC 15555.</title>
        <authorList>
            <person name="Komaki H."/>
            <person name="Tamura T."/>
        </authorList>
    </citation>
    <scope>NUCLEOTIDE SEQUENCE</scope>
    <source>
        <strain evidence="2">NBRC 15555</strain>
    </source>
</reference>
<evidence type="ECO:0000313" key="3">
    <source>
        <dbReference type="Proteomes" id="UP000598174"/>
    </source>
</evidence>
<dbReference type="Proteomes" id="UP000598174">
    <property type="component" value="Unassembled WGS sequence"/>
</dbReference>
<dbReference type="Pfam" id="PF08386">
    <property type="entry name" value="Abhydrolase_4"/>
    <property type="match status" value="1"/>
</dbReference>
<sequence>MACASRPRINERYTGPWNRHTASTVLVVDPTFDPATRYDFAKHMTQELGNARLHRSSVGARPVG</sequence>
<feature type="domain" description="Peptidase S33 tripeptidyl aminopeptidase-like C-terminal" evidence="1">
    <location>
        <begin position="2"/>
        <end position="53"/>
    </location>
</feature>
<proteinExistence type="predicted"/>
<dbReference type="InterPro" id="IPR013595">
    <property type="entry name" value="Pept_S33_TAP-like_C"/>
</dbReference>
<evidence type="ECO:0000313" key="2">
    <source>
        <dbReference type="EMBL" id="GIE10273.1"/>
    </source>
</evidence>
<protein>
    <recommendedName>
        <fullName evidence="1">Peptidase S33 tripeptidyl aminopeptidase-like C-terminal domain-containing protein</fullName>
    </recommendedName>
</protein>
<organism evidence="2 3">
    <name type="scientific">Paractinoplanes ferrugineus</name>
    <dbReference type="NCBI Taxonomy" id="113564"/>
    <lineage>
        <taxon>Bacteria</taxon>
        <taxon>Bacillati</taxon>
        <taxon>Actinomycetota</taxon>
        <taxon>Actinomycetes</taxon>
        <taxon>Micromonosporales</taxon>
        <taxon>Micromonosporaceae</taxon>
        <taxon>Paractinoplanes</taxon>
    </lineage>
</organism>
<accession>A0A919IZQ7</accession>
<dbReference type="EMBL" id="BOMM01000015">
    <property type="protein sequence ID" value="GIE10273.1"/>
    <property type="molecule type" value="Genomic_DNA"/>
</dbReference>
<dbReference type="RefSeq" id="WP_203816844.1">
    <property type="nucleotide sequence ID" value="NZ_BAAABP010000031.1"/>
</dbReference>
<comment type="caution">
    <text evidence="2">The sequence shown here is derived from an EMBL/GenBank/DDBJ whole genome shotgun (WGS) entry which is preliminary data.</text>
</comment>
<keyword evidence="3" id="KW-1185">Reference proteome</keyword>
<evidence type="ECO:0000259" key="1">
    <source>
        <dbReference type="Pfam" id="PF08386"/>
    </source>
</evidence>